<evidence type="ECO:0000313" key="2">
    <source>
        <dbReference type="Proteomes" id="UP000221165"/>
    </source>
</evidence>
<dbReference type="VEuPathDB" id="ToxoDB:CSUI_007337"/>
<comment type="caution">
    <text evidence="1">The sequence shown here is derived from an EMBL/GenBank/DDBJ whole genome shotgun (WGS) entry which is preliminary data.</text>
</comment>
<sequence>MKAEGAAHRRTVEGPVRQMPAGRNGCLWALFLRWPFSLCRGRMSITEVAIRLTG</sequence>
<feature type="non-terminal residue" evidence="1">
    <location>
        <position position="54"/>
    </location>
</feature>
<dbReference type="Proteomes" id="UP000221165">
    <property type="component" value="Unassembled WGS sequence"/>
</dbReference>
<reference evidence="1 2" key="1">
    <citation type="journal article" date="2017" name="Int. J. Parasitol.">
        <title>The genome of the protozoan parasite Cystoisospora suis and a reverse vaccinology approach to identify vaccine candidates.</title>
        <authorList>
            <person name="Palmieri N."/>
            <person name="Shrestha A."/>
            <person name="Ruttkowski B."/>
            <person name="Beck T."/>
            <person name="Vogl C."/>
            <person name="Tomley F."/>
            <person name="Blake D.P."/>
            <person name="Joachim A."/>
        </authorList>
    </citation>
    <scope>NUCLEOTIDE SEQUENCE [LARGE SCALE GENOMIC DNA]</scope>
    <source>
        <strain evidence="1 2">Wien I</strain>
    </source>
</reference>
<protein>
    <submittedName>
        <fullName evidence="1">Uncharacterized protein</fullName>
    </submittedName>
</protein>
<dbReference type="EMBL" id="MIGC01003853">
    <property type="protein sequence ID" value="PHJ18835.1"/>
    <property type="molecule type" value="Genomic_DNA"/>
</dbReference>
<dbReference type="RefSeq" id="XP_067920540.1">
    <property type="nucleotide sequence ID" value="XM_068067483.1"/>
</dbReference>
<proteinExistence type="predicted"/>
<keyword evidence="2" id="KW-1185">Reference proteome</keyword>
<gene>
    <name evidence="1" type="ORF">CSUI_007337</name>
</gene>
<dbReference type="GeneID" id="94430694"/>
<dbReference type="AlphaFoldDB" id="A0A2C6KQS5"/>
<name>A0A2C6KQS5_9APIC</name>
<organism evidence="1 2">
    <name type="scientific">Cystoisospora suis</name>
    <dbReference type="NCBI Taxonomy" id="483139"/>
    <lineage>
        <taxon>Eukaryota</taxon>
        <taxon>Sar</taxon>
        <taxon>Alveolata</taxon>
        <taxon>Apicomplexa</taxon>
        <taxon>Conoidasida</taxon>
        <taxon>Coccidia</taxon>
        <taxon>Eucoccidiorida</taxon>
        <taxon>Eimeriorina</taxon>
        <taxon>Sarcocystidae</taxon>
        <taxon>Cystoisospora</taxon>
    </lineage>
</organism>
<accession>A0A2C6KQS5</accession>
<evidence type="ECO:0000313" key="1">
    <source>
        <dbReference type="EMBL" id="PHJ18835.1"/>
    </source>
</evidence>